<evidence type="ECO:0000313" key="3">
    <source>
        <dbReference type="Proteomes" id="UP000244978"/>
    </source>
</evidence>
<evidence type="ECO:0000259" key="1">
    <source>
        <dbReference type="Pfam" id="PF14534"/>
    </source>
</evidence>
<dbReference type="KEGG" id="salc:C2138_01065"/>
<dbReference type="Pfam" id="PF14534">
    <property type="entry name" value="DUF4440"/>
    <property type="match status" value="1"/>
</dbReference>
<dbReference type="RefSeq" id="WP_108514837.1">
    <property type="nucleotide sequence ID" value="NZ_CP026951.1"/>
</dbReference>
<dbReference type="EMBL" id="QEEX01000001">
    <property type="protein sequence ID" value="PWB98076.1"/>
    <property type="molecule type" value="Genomic_DNA"/>
</dbReference>
<dbReference type="OrthoDB" id="8912653at2"/>
<reference evidence="3" key="1">
    <citation type="submission" date="2018-04" db="EMBL/GenBank/DDBJ databases">
        <authorList>
            <person name="Liu S."/>
            <person name="Wang Z."/>
            <person name="Li J."/>
        </authorList>
    </citation>
    <scope>NUCLEOTIDE SEQUENCE [LARGE SCALE GENOMIC DNA]</scope>
    <source>
        <strain evidence="3">S1194</strain>
    </source>
</reference>
<keyword evidence="3" id="KW-1185">Reference proteome</keyword>
<organism evidence="2 3">
    <name type="scientific">Homoserinimonas hongtaonis</name>
    <dbReference type="NCBI Taxonomy" id="2079791"/>
    <lineage>
        <taxon>Bacteria</taxon>
        <taxon>Bacillati</taxon>
        <taxon>Actinomycetota</taxon>
        <taxon>Actinomycetes</taxon>
        <taxon>Micrococcales</taxon>
        <taxon>Microbacteriaceae</taxon>
        <taxon>Homoserinimonas</taxon>
    </lineage>
</organism>
<name>A0A2U1T2H9_9MICO</name>
<accession>A0A2U1T2H9</accession>
<dbReference type="SUPFAM" id="SSF54427">
    <property type="entry name" value="NTF2-like"/>
    <property type="match status" value="1"/>
</dbReference>
<dbReference type="Gene3D" id="3.10.450.50">
    <property type="match status" value="1"/>
</dbReference>
<dbReference type="AlphaFoldDB" id="A0A2U1T2H9"/>
<dbReference type="InterPro" id="IPR027843">
    <property type="entry name" value="DUF4440"/>
</dbReference>
<protein>
    <submittedName>
        <fullName evidence="2">Nuclear transport factor 2 family protein</fullName>
    </submittedName>
</protein>
<proteinExistence type="predicted"/>
<evidence type="ECO:0000313" key="2">
    <source>
        <dbReference type="EMBL" id="PWB98076.1"/>
    </source>
</evidence>
<comment type="caution">
    <text evidence="2">The sequence shown here is derived from an EMBL/GenBank/DDBJ whole genome shotgun (WGS) entry which is preliminary data.</text>
</comment>
<dbReference type="Proteomes" id="UP000244978">
    <property type="component" value="Unassembled WGS sequence"/>
</dbReference>
<gene>
    <name evidence="2" type="ORF">DF220_09745</name>
</gene>
<sequence length="127" mass="14230">MSTTIEDTIRTLDAARIQSLIEADYAAFEAMCDPRLVYVHSRGHADTFEQYFGNLRSGVARYIGAKHDIDSIIVSDDETAVFVSGRFEAEIERADGRRPIRSLSGITWFLTDGEWKIVAARMTALPD</sequence>
<feature type="domain" description="DUF4440" evidence="1">
    <location>
        <begin position="9"/>
        <end position="117"/>
    </location>
</feature>
<dbReference type="InterPro" id="IPR032710">
    <property type="entry name" value="NTF2-like_dom_sf"/>
</dbReference>